<keyword evidence="1" id="KW-1133">Transmembrane helix</keyword>
<dbReference type="Proteomes" id="UP000036027">
    <property type="component" value="Unassembled WGS sequence"/>
</dbReference>
<evidence type="ECO:0000313" key="3">
    <source>
        <dbReference type="Proteomes" id="UP000036027"/>
    </source>
</evidence>
<name>A0A0J0YP09_9NEIS</name>
<gene>
    <name evidence="2" type="ORF">PL75_11315</name>
</gene>
<dbReference type="GO" id="GO:0016740">
    <property type="term" value="F:transferase activity"/>
    <property type="evidence" value="ECO:0007669"/>
    <property type="project" value="UniProtKB-KW"/>
</dbReference>
<dbReference type="EMBL" id="JTDO01000159">
    <property type="protein sequence ID" value="KLT71872.1"/>
    <property type="molecule type" value="Genomic_DNA"/>
</dbReference>
<comment type="caution">
    <text evidence="2">The sequence shown here is derived from an EMBL/GenBank/DDBJ whole genome shotgun (WGS) entry which is preliminary data.</text>
</comment>
<proteinExistence type="predicted"/>
<protein>
    <submittedName>
        <fullName evidence="2">CDP-diacylglycerol--serine O-phosphatidyltransferase</fullName>
    </submittedName>
</protein>
<evidence type="ECO:0000313" key="2">
    <source>
        <dbReference type="EMBL" id="KLT71872.1"/>
    </source>
</evidence>
<dbReference type="STRING" id="1470200.PL75_11315"/>
<evidence type="ECO:0000256" key="1">
    <source>
        <dbReference type="SAM" id="Phobius"/>
    </source>
</evidence>
<keyword evidence="3" id="KW-1185">Reference proteome</keyword>
<dbReference type="AlphaFoldDB" id="A0A0J0YP09"/>
<keyword evidence="2" id="KW-0808">Transferase</keyword>
<feature type="non-terminal residue" evidence="2">
    <location>
        <position position="1"/>
    </location>
</feature>
<accession>A0A0J0YP09</accession>
<feature type="transmembrane region" description="Helical" evidence="1">
    <location>
        <begin position="12"/>
        <end position="38"/>
    </location>
</feature>
<keyword evidence="1" id="KW-0812">Transmembrane</keyword>
<keyword evidence="1" id="KW-0472">Membrane</keyword>
<dbReference type="PATRIC" id="fig|1470200.3.peg.840"/>
<reference evidence="2 3" key="1">
    <citation type="submission" date="2014-11" db="EMBL/GenBank/DDBJ databases">
        <title>Genome of a novel goose pathogen.</title>
        <authorList>
            <person name="Hansen C.M."/>
            <person name="Hueffer K."/>
            <person name="Choi S.C."/>
        </authorList>
    </citation>
    <scope>NUCLEOTIDE SEQUENCE [LARGE SCALE GENOMIC DNA]</scope>
    <source>
        <strain evidence="2 3">KH1503</strain>
    </source>
</reference>
<sequence>FKEINVRRKVHFVAMILAMLVLLAVAMKPSLVLFLFFLGYSLSGYEMFGYTWWKQRQ</sequence>
<organism evidence="2 3">
    <name type="scientific">Neisseria arctica</name>
    <dbReference type="NCBI Taxonomy" id="1470200"/>
    <lineage>
        <taxon>Bacteria</taxon>
        <taxon>Pseudomonadati</taxon>
        <taxon>Pseudomonadota</taxon>
        <taxon>Betaproteobacteria</taxon>
        <taxon>Neisseriales</taxon>
        <taxon>Neisseriaceae</taxon>
        <taxon>Neisseria</taxon>
    </lineage>
</organism>